<feature type="region of interest" description="Disordered" evidence="3">
    <location>
        <begin position="343"/>
        <end position="382"/>
    </location>
</feature>
<keyword evidence="1" id="KW-0507">mRNA processing</keyword>
<gene>
    <name evidence="5" type="ORF">K466DRAFT_504610</name>
</gene>
<feature type="compositionally biased region" description="Polar residues" evidence="3">
    <location>
        <begin position="371"/>
        <end position="382"/>
    </location>
</feature>
<accession>A0A5C3NRZ8</accession>
<evidence type="ECO:0000256" key="2">
    <source>
        <dbReference type="PROSITE-ProRule" id="PRU00047"/>
    </source>
</evidence>
<protein>
    <recommendedName>
        <fullName evidence="4">CCHC-type domain-containing protein</fullName>
    </recommendedName>
</protein>
<dbReference type="SUPFAM" id="SSF50630">
    <property type="entry name" value="Acid proteases"/>
    <property type="match status" value="1"/>
</dbReference>
<keyword evidence="2" id="KW-0863">Zinc-finger</keyword>
<keyword evidence="2" id="KW-0479">Metal-binding</keyword>
<feature type="region of interest" description="Disordered" evidence="3">
    <location>
        <begin position="283"/>
        <end position="308"/>
    </location>
</feature>
<dbReference type="EMBL" id="ML211868">
    <property type="protein sequence ID" value="TFK80011.1"/>
    <property type="molecule type" value="Genomic_DNA"/>
</dbReference>
<dbReference type="GO" id="GO:0003676">
    <property type="term" value="F:nucleic acid binding"/>
    <property type="evidence" value="ECO:0007669"/>
    <property type="project" value="InterPro"/>
</dbReference>
<feature type="domain" description="CCHC-type" evidence="4">
    <location>
        <begin position="382"/>
        <end position="394"/>
    </location>
</feature>
<evidence type="ECO:0000313" key="6">
    <source>
        <dbReference type="Proteomes" id="UP000308197"/>
    </source>
</evidence>
<sequence>MAPQSVQQHRDQPTGPLVNPAASRPRPLVNQLSASTHPAPMPPAAVPTQYHSAAPPISLRDSIGLANILRMIDEEVGQPPTGSIPDYLRYAKLSSPPTYDGKDDDSEFNVWLSKVLTYCRRLHITGPDLEPDRLDVLRGALSGEAASWFYQNVVSTLRTQTYWTFESVVASLYKRFVLTDAFQEANVKFHSVQYNEREGIAGLYQDMCHWAQRMLDRPSETVFKEKFLASLPRHFDYDLTVLKGIDIFSITSRELYDAALRVETAQASMKLRRKAYDIQHYGLSTSHKKPAVQPSSSTPTSSRPSRPKRMFIRPIARGEGQSSQGHVPPQNSFVKKTFLVRRNAGPPRHSQPSQPPKSYPPRPQAGPSASARPSNPQKTRTCYSCGQPGHYAGDAACPKSNTRMHAGRIEDSDEMAGEGELNTPTSDNHVADEQELPQSDFEDNLADIESAEEYEVEGVSSDIDHIELFSATIRLEDPDEEKTSEELADIADDELQFAATRVLQSFQMRSEPPSKSVKTAWIYDSRVRKLTDPKDQPVRDRNLQRPLCAEVMVNGVPAYALFNTGCTTDSISPTLAFVSSADQVELGVQMNLQLGAKGSRTKINYGAKAQMQVGPVNESYYFDVVDIDRYDLILGTPFFSKHDVVLDFKNRTIWVDGVEVAPYTKVDEALLLQNRKQRSNRELGNQMAMALAAQTKRQ</sequence>
<dbReference type="GO" id="GO:0008270">
    <property type="term" value="F:zinc ion binding"/>
    <property type="evidence" value="ECO:0007669"/>
    <property type="project" value="UniProtKB-KW"/>
</dbReference>
<dbReference type="STRING" id="1314778.A0A5C3NRZ8"/>
<keyword evidence="6" id="KW-1185">Reference proteome</keyword>
<dbReference type="GO" id="GO:0006397">
    <property type="term" value="P:mRNA processing"/>
    <property type="evidence" value="ECO:0007669"/>
    <property type="project" value="UniProtKB-KW"/>
</dbReference>
<dbReference type="SUPFAM" id="SSF57756">
    <property type="entry name" value="Retrovirus zinc finger-like domains"/>
    <property type="match status" value="1"/>
</dbReference>
<dbReference type="AlphaFoldDB" id="A0A5C3NRZ8"/>
<dbReference type="Proteomes" id="UP000308197">
    <property type="component" value="Unassembled WGS sequence"/>
</dbReference>
<dbReference type="Gene3D" id="2.40.70.10">
    <property type="entry name" value="Acid Proteases"/>
    <property type="match status" value="1"/>
</dbReference>
<dbReference type="InterPro" id="IPR001878">
    <property type="entry name" value="Znf_CCHC"/>
</dbReference>
<feature type="region of interest" description="Disordered" evidence="3">
    <location>
        <begin position="413"/>
        <end position="439"/>
    </location>
</feature>
<dbReference type="InterPro" id="IPR036875">
    <property type="entry name" value="Znf_CCHC_sf"/>
</dbReference>
<reference evidence="5 6" key="1">
    <citation type="journal article" date="2019" name="Nat. Ecol. Evol.">
        <title>Megaphylogeny resolves global patterns of mushroom evolution.</title>
        <authorList>
            <person name="Varga T."/>
            <person name="Krizsan K."/>
            <person name="Foldi C."/>
            <person name="Dima B."/>
            <person name="Sanchez-Garcia M."/>
            <person name="Sanchez-Ramirez S."/>
            <person name="Szollosi G.J."/>
            <person name="Szarkandi J.G."/>
            <person name="Papp V."/>
            <person name="Albert L."/>
            <person name="Andreopoulos W."/>
            <person name="Angelini C."/>
            <person name="Antonin V."/>
            <person name="Barry K.W."/>
            <person name="Bougher N.L."/>
            <person name="Buchanan P."/>
            <person name="Buyck B."/>
            <person name="Bense V."/>
            <person name="Catcheside P."/>
            <person name="Chovatia M."/>
            <person name="Cooper J."/>
            <person name="Damon W."/>
            <person name="Desjardin D."/>
            <person name="Finy P."/>
            <person name="Geml J."/>
            <person name="Haridas S."/>
            <person name="Hughes K."/>
            <person name="Justo A."/>
            <person name="Karasinski D."/>
            <person name="Kautmanova I."/>
            <person name="Kiss B."/>
            <person name="Kocsube S."/>
            <person name="Kotiranta H."/>
            <person name="LaButti K.M."/>
            <person name="Lechner B.E."/>
            <person name="Liimatainen K."/>
            <person name="Lipzen A."/>
            <person name="Lukacs Z."/>
            <person name="Mihaltcheva S."/>
            <person name="Morgado L.N."/>
            <person name="Niskanen T."/>
            <person name="Noordeloos M.E."/>
            <person name="Ohm R.A."/>
            <person name="Ortiz-Santana B."/>
            <person name="Ovrebo C."/>
            <person name="Racz N."/>
            <person name="Riley R."/>
            <person name="Savchenko A."/>
            <person name="Shiryaev A."/>
            <person name="Soop K."/>
            <person name="Spirin V."/>
            <person name="Szebenyi C."/>
            <person name="Tomsovsky M."/>
            <person name="Tulloss R.E."/>
            <person name="Uehling J."/>
            <person name="Grigoriev I.V."/>
            <person name="Vagvolgyi C."/>
            <person name="Papp T."/>
            <person name="Martin F.M."/>
            <person name="Miettinen O."/>
            <person name="Hibbett D.S."/>
            <person name="Nagy L.G."/>
        </authorList>
    </citation>
    <scope>NUCLEOTIDE SEQUENCE [LARGE SCALE GENOMIC DNA]</scope>
    <source>
        <strain evidence="5 6">HHB13444</strain>
    </source>
</reference>
<feature type="compositionally biased region" description="Pro residues" evidence="3">
    <location>
        <begin position="353"/>
        <end position="364"/>
    </location>
</feature>
<dbReference type="Pfam" id="PF00098">
    <property type="entry name" value="zf-CCHC"/>
    <property type="match status" value="1"/>
</dbReference>
<feature type="compositionally biased region" description="Low complexity" evidence="3">
    <location>
        <begin position="294"/>
        <end position="304"/>
    </location>
</feature>
<dbReference type="InParanoid" id="A0A5C3NRZ8"/>
<dbReference type="Gene3D" id="4.10.60.10">
    <property type="entry name" value="Zinc finger, CCHC-type"/>
    <property type="match status" value="1"/>
</dbReference>
<proteinExistence type="predicted"/>
<keyword evidence="2" id="KW-0862">Zinc</keyword>
<dbReference type="PROSITE" id="PS50158">
    <property type="entry name" value="ZF_CCHC"/>
    <property type="match status" value="1"/>
</dbReference>
<feature type="region of interest" description="Disordered" evidence="3">
    <location>
        <begin position="1"/>
        <end position="49"/>
    </location>
</feature>
<organism evidence="5 6">
    <name type="scientific">Polyporus arcularius HHB13444</name>
    <dbReference type="NCBI Taxonomy" id="1314778"/>
    <lineage>
        <taxon>Eukaryota</taxon>
        <taxon>Fungi</taxon>
        <taxon>Dikarya</taxon>
        <taxon>Basidiomycota</taxon>
        <taxon>Agaricomycotina</taxon>
        <taxon>Agaricomycetes</taxon>
        <taxon>Polyporales</taxon>
        <taxon>Polyporaceae</taxon>
        <taxon>Polyporus</taxon>
    </lineage>
</organism>
<evidence type="ECO:0000259" key="4">
    <source>
        <dbReference type="PROSITE" id="PS50158"/>
    </source>
</evidence>
<dbReference type="CDD" id="cd00303">
    <property type="entry name" value="retropepsin_like"/>
    <property type="match status" value="1"/>
</dbReference>
<evidence type="ECO:0000313" key="5">
    <source>
        <dbReference type="EMBL" id="TFK80011.1"/>
    </source>
</evidence>
<dbReference type="InterPro" id="IPR021109">
    <property type="entry name" value="Peptidase_aspartic_dom_sf"/>
</dbReference>
<name>A0A5C3NRZ8_9APHY</name>
<evidence type="ECO:0000256" key="1">
    <source>
        <dbReference type="ARBA" id="ARBA00022664"/>
    </source>
</evidence>
<evidence type="ECO:0000256" key="3">
    <source>
        <dbReference type="SAM" id="MobiDB-lite"/>
    </source>
</evidence>